<dbReference type="AlphaFoldDB" id="A0AAD7AZ72"/>
<dbReference type="EMBL" id="JARKIF010000095">
    <property type="protein sequence ID" value="KAJ7604628.1"/>
    <property type="molecule type" value="Genomic_DNA"/>
</dbReference>
<dbReference type="Proteomes" id="UP001221142">
    <property type="component" value="Unassembled WGS sequence"/>
</dbReference>
<protein>
    <submittedName>
        <fullName evidence="2">Uncharacterized protein</fullName>
    </submittedName>
</protein>
<accession>A0AAD7AZ72</accession>
<proteinExistence type="predicted"/>
<comment type="caution">
    <text evidence="2">The sequence shown here is derived from an EMBL/GenBank/DDBJ whole genome shotgun (WGS) entry which is preliminary data.</text>
</comment>
<keyword evidence="3" id="KW-1185">Reference proteome</keyword>
<evidence type="ECO:0000256" key="1">
    <source>
        <dbReference type="SAM" id="MobiDB-lite"/>
    </source>
</evidence>
<gene>
    <name evidence="2" type="ORF">FB45DRAFT_1070076</name>
</gene>
<sequence>MLVARRVKIWLEPFLYQTLRFGDVPIPRAAAVRHPSFSSTVESFLLRIQSKPSWLQYVRNIRIADCDDYDRLLATLPPLENVWLRRSGYGSDILDISTLRPNLLKRLYIDFPVPAILRRFTSLTHLDVMEVSEDTLRTNEIAQLFASACSLPCLTRTRDPSRVTAPVAITTSDLECGFKASQPCLSMGITNAVLEANQNGYPAYELLEKCVLSEKVLAALFHYTDCEEALSVGLHKEKKPYHYAFSTFLGALTSEHGGHDPVIPFVTALFKPIIEVGLVAWNEHPDAERLKEESRRQDVRYSTDSEEDVQRL</sequence>
<feature type="region of interest" description="Disordered" evidence="1">
    <location>
        <begin position="289"/>
        <end position="312"/>
    </location>
</feature>
<organism evidence="2 3">
    <name type="scientific">Roridomyces roridus</name>
    <dbReference type="NCBI Taxonomy" id="1738132"/>
    <lineage>
        <taxon>Eukaryota</taxon>
        <taxon>Fungi</taxon>
        <taxon>Dikarya</taxon>
        <taxon>Basidiomycota</taxon>
        <taxon>Agaricomycotina</taxon>
        <taxon>Agaricomycetes</taxon>
        <taxon>Agaricomycetidae</taxon>
        <taxon>Agaricales</taxon>
        <taxon>Marasmiineae</taxon>
        <taxon>Mycenaceae</taxon>
        <taxon>Roridomyces</taxon>
    </lineage>
</organism>
<evidence type="ECO:0000313" key="3">
    <source>
        <dbReference type="Proteomes" id="UP001221142"/>
    </source>
</evidence>
<name>A0AAD7AZ72_9AGAR</name>
<reference evidence="2" key="1">
    <citation type="submission" date="2023-03" db="EMBL/GenBank/DDBJ databases">
        <title>Massive genome expansion in bonnet fungi (Mycena s.s.) driven by repeated elements and novel gene families across ecological guilds.</title>
        <authorList>
            <consortium name="Lawrence Berkeley National Laboratory"/>
            <person name="Harder C.B."/>
            <person name="Miyauchi S."/>
            <person name="Viragh M."/>
            <person name="Kuo A."/>
            <person name="Thoen E."/>
            <person name="Andreopoulos B."/>
            <person name="Lu D."/>
            <person name="Skrede I."/>
            <person name="Drula E."/>
            <person name="Henrissat B."/>
            <person name="Morin E."/>
            <person name="Kohler A."/>
            <person name="Barry K."/>
            <person name="LaButti K."/>
            <person name="Morin E."/>
            <person name="Salamov A."/>
            <person name="Lipzen A."/>
            <person name="Mereny Z."/>
            <person name="Hegedus B."/>
            <person name="Baldrian P."/>
            <person name="Stursova M."/>
            <person name="Weitz H."/>
            <person name="Taylor A."/>
            <person name="Grigoriev I.V."/>
            <person name="Nagy L.G."/>
            <person name="Martin F."/>
            <person name="Kauserud H."/>
        </authorList>
    </citation>
    <scope>NUCLEOTIDE SEQUENCE</scope>
    <source>
        <strain evidence="2">9284</strain>
    </source>
</reference>
<evidence type="ECO:0000313" key="2">
    <source>
        <dbReference type="EMBL" id="KAJ7604628.1"/>
    </source>
</evidence>